<gene>
    <name evidence="1" type="ORF">SSEG_10243</name>
</gene>
<dbReference type="Proteomes" id="UP000002785">
    <property type="component" value="Chromosome"/>
</dbReference>
<proteinExistence type="predicted"/>
<evidence type="ECO:0000313" key="1">
    <source>
        <dbReference type="EMBL" id="EDY61118.1"/>
    </source>
</evidence>
<dbReference type="EMBL" id="CM000951">
    <property type="protein sequence ID" value="EDY61118.1"/>
    <property type="molecule type" value="Genomic_DNA"/>
</dbReference>
<dbReference type="OrthoDB" id="3855646at2"/>
<name>B5I7R3_STRX2</name>
<organism evidence="1 2">
    <name type="scientific">Streptomyces sviceus (strain ATCC 29083 / DSM 924 / JCM 4929 / NBRC 13980 / NCIMB 11184 / NRRL 5439 / UC 5370)</name>
    <dbReference type="NCBI Taxonomy" id="463191"/>
    <lineage>
        <taxon>Bacteria</taxon>
        <taxon>Bacillati</taxon>
        <taxon>Actinomycetota</taxon>
        <taxon>Actinomycetes</taxon>
        <taxon>Kitasatosporales</taxon>
        <taxon>Streptomycetaceae</taxon>
        <taxon>Streptomyces</taxon>
    </lineage>
</organism>
<reference evidence="1" key="1">
    <citation type="submission" date="2009-10" db="EMBL/GenBank/DDBJ databases">
        <title>The genome sequence of Streptomyces sviceus strain ATCC 29083.</title>
        <authorList>
            <consortium name="The Broad Institute Genome Sequencing Platform"/>
            <consortium name="Broad Institute Microbial Sequencing Center"/>
            <person name="Fischbach M."/>
            <person name="Godfrey P."/>
            <person name="Ward D."/>
            <person name="Young S."/>
            <person name="Zeng Q."/>
            <person name="Koehrsen M."/>
            <person name="Alvarado L."/>
            <person name="Berlin A.M."/>
            <person name="Bochicchio J."/>
            <person name="Borenstein D."/>
            <person name="Chapman S.B."/>
            <person name="Chen Z."/>
            <person name="Engels R."/>
            <person name="Freedman E."/>
            <person name="Gellesch M."/>
            <person name="Goldberg J."/>
            <person name="Griggs A."/>
            <person name="Gujja S."/>
            <person name="Heilman E.R."/>
            <person name="Heiman D.I."/>
            <person name="Hepburn T.A."/>
            <person name="Howarth C."/>
            <person name="Jen D."/>
            <person name="Larson L."/>
            <person name="Lewis B."/>
            <person name="Mehta T."/>
            <person name="Park D."/>
            <person name="Pearson M."/>
            <person name="Richards J."/>
            <person name="Roberts A."/>
            <person name="Saif S."/>
            <person name="Shea T.D."/>
            <person name="Shenoy N."/>
            <person name="Sisk P."/>
            <person name="Stolte C."/>
            <person name="Sykes S.N."/>
            <person name="Thomson T."/>
            <person name="Walk T."/>
            <person name="White J."/>
            <person name="Yandava C."/>
            <person name="Straight P."/>
            <person name="Clardy J."/>
            <person name="Hung D."/>
            <person name="Kolter R."/>
            <person name="Mekalanos J."/>
            <person name="Walker S."/>
            <person name="Walsh C.T."/>
            <person name="Wieland-Brown L.C."/>
            <person name="Haas B."/>
            <person name="Nusbaum C."/>
            <person name="Birren B."/>
        </authorList>
    </citation>
    <scope>NUCLEOTIDE SEQUENCE [LARGE SCALE GENOMIC DNA]</scope>
    <source>
        <strain evidence="1">ATCC 29083</strain>
    </source>
</reference>
<dbReference type="RefSeq" id="WP_007382114.1">
    <property type="nucleotide sequence ID" value="NZ_CM000951.1"/>
</dbReference>
<keyword evidence="2" id="KW-1185">Reference proteome</keyword>
<accession>B5I7R3</accession>
<evidence type="ECO:0000313" key="2">
    <source>
        <dbReference type="Proteomes" id="UP000002785"/>
    </source>
</evidence>
<sequence>MTGHTPAPHTPARICPNCDGFATAAIPSGTRHPDGTRVLLHVDCGTCHGTGTLPLRRRLTAAGVVVAA</sequence>
<protein>
    <submittedName>
        <fullName evidence="1">Uncharacterized protein</fullName>
    </submittedName>
</protein>
<dbReference type="HOGENOM" id="CLU_208634_0_0_11"/>
<dbReference type="AlphaFoldDB" id="B5I7R3"/>